<gene>
    <name evidence="2" type="ORF">CHRIB12_LOCUS10302</name>
</gene>
<feature type="compositionally biased region" description="Basic residues" evidence="1">
    <location>
        <begin position="139"/>
        <end position="148"/>
    </location>
</feature>
<feature type="compositionally biased region" description="Polar residues" evidence="1">
    <location>
        <begin position="152"/>
        <end position="161"/>
    </location>
</feature>
<accession>A0A915Z8N0</accession>
<dbReference type="AlphaFoldDB" id="A0A915Z8N0"/>
<name>A0A915Z8N0_9GLOM</name>
<protein>
    <submittedName>
        <fullName evidence="2">Uncharacterized protein</fullName>
    </submittedName>
</protein>
<evidence type="ECO:0000256" key="1">
    <source>
        <dbReference type="SAM" id="MobiDB-lite"/>
    </source>
</evidence>
<dbReference type="OrthoDB" id="2374622at2759"/>
<dbReference type="Proteomes" id="UP000684084">
    <property type="component" value="Unassembled WGS sequence"/>
</dbReference>
<reference evidence="2" key="1">
    <citation type="submission" date="2020-05" db="EMBL/GenBank/DDBJ databases">
        <authorList>
            <person name="Rincon C."/>
            <person name="Sanders R I."/>
            <person name="Robbins C."/>
            <person name="Chaturvedi A."/>
        </authorList>
    </citation>
    <scope>NUCLEOTIDE SEQUENCE</scope>
    <source>
        <strain evidence="2">CHB12</strain>
    </source>
</reference>
<sequence length="193" mass="22134">MKECHVDINIGFFFIAQGNKDYTTKALYYIDQIRSANVYTSNIKEKVSKKIEFGSTMLVAKTSVQVAVAEGVASELIGLLTQFITKYRHNTGLNIEEVHSISHFNDEIQESSYNYQRQPLVVVEECNIPKISNSEYHKPKGRPPKRYKSSTEENNNQHISSSSKTCSYCLEKRHNIRGCRQYKADLVDKENNN</sequence>
<dbReference type="VEuPathDB" id="FungiDB:RhiirFUN_007669"/>
<evidence type="ECO:0000313" key="3">
    <source>
        <dbReference type="Proteomes" id="UP000684084"/>
    </source>
</evidence>
<evidence type="ECO:0000313" key="2">
    <source>
        <dbReference type="EMBL" id="CAB5365280.1"/>
    </source>
</evidence>
<organism evidence="2 3">
    <name type="scientific">Rhizophagus irregularis</name>
    <dbReference type="NCBI Taxonomy" id="588596"/>
    <lineage>
        <taxon>Eukaryota</taxon>
        <taxon>Fungi</taxon>
        <taxon>Fungi incertae sedis</taxon>
        <taxon>Mucoromycota</taxon>
        <taxon>Glomeromycotina</taxon>
        <taxon>Glomeromycetes</taxon>
        <taxon>Glomerales</taxon>
        <taxon>Glomeraceae</taxon>
        <taxon>Rhizophagus</taxon>
    </lineage>
</organism>
<dbReference type="EMBL" id="CAGKOT010000021">
    <property type="protein sequence ID" value="CAB5365280.1"/>
    <property type="molecule type" value="Genomic_DNA"/>
</dbReference>
<comment type="caution">
    <text evidence="2">The sequence shown here is derived from an EMBL/GenBank/DDBJ whole genome shotgun (WGS) entry which is preliminary data.</text>
</comment>
<feature type="region of interest" description="Disordered" evidence="1">
    <location>
        <begin position="132"/>
        <end position="161"/>
    </location>
</feature>
<proteinExistence type="predicted"/>